<evidence type="ECO:0000313" key="2">
    <source>
        <dbReference type="EMBL" id="QQG64691.1"/>
    </source>
</evidence>
<protein>
    <submittedName>
        <fullName evidence="2">Uncharacterized protein</fullName>
    </submittedName>
</protein>
<feature type="transmembrane region" description="Helical" evidence="1">
    <location>
        <begin position="38"/>
        <end position="59"/>
    </location>
</feature>
<keyword evidence="1" id="KW-0472">Membrane</keyword>
<dbReference type="EMBL" id="CP054140">
    <property type="protein sequence ID" value="QQG64691.1"/>
    <property type="molecule type" value="Genomic_DNA"/>
</dbReference>
<reference evidence="2 3" key="1">
    <citation type="submission" date="2020-05" db="EMBL/GenBank/DDBJ databases">
        <title>Complete genome of Desulfobulbus oligotrophicus.</title>
        <authorList>
            <person name="Podar M."/>
        </authorList>
    </citation>
    <scope>NUCLEOTIDE SEQUENCE [LARGE SCALE GENOMIC DNA]</scope>
    <source>
        <strain evidence="2 3">Prop6</strain>
    </source>
</reference>
<dbReference type="RefSeq" id="WP_199263523.1">
    <property type="nucleotide sequence ID" value="NZ_CP054140.1"/>
</dbReference>
<keyword evidence="3" id="KW-1185">Reference proteome</keyword>
<organism evidence="2 3">
    <name type="scientific">Desulfobulbus oligotrophicus</name>
    <dbReference type="NCBI Taxonomy" id="1909699"/>
    <lineage>
        <taxon>Bacteria</taxon>
        <taxon>Pseudomonadati</taxon>
        <taxon>Thermodesulfobacteriota</taxon>
        <taxon>Desulfobulbia</taxon>
        <taxon>Desulfobulbales</taxon>
        <taxon>Desulfobulbaceae</taxon>
        <taxon>Desulfobulbus</taxon>
    </lineage>
</organism>
<dbReference type="KEGG" id="dog:HP555_01840"/>
<dbReference type="AlphaFoldDB" id="A0A7T5VBF1"/>
<feature type="transmembrane region" description="Helical" evidence="1">
    <location>
        <begin position="12"/>
        <end position="32"/>
    </location>
</feature>
<gene>
    <name evidence="2" type="ORF">HP555_01840</name>
</gene>
<name>A0A7T5VBF1_9BACT</name>
<keyword evidence="1" id="KW-1133">Transmembrane helix</keyword>
<proteinExistence type="predicted"/>
<sequence>MKTPIKIKNSWSYGLVFFFLLFIISAVFFEIWEFSNLPVQFFGAMFGVVISAIITLFLLQGQSRQEMKREAFVKIFEQKITVYSEFTEKMWDMLHNEKINEEGLLDLRTICFDKLVFYLNNEQIKNVRTYVEKIDEKNLDATLEAVSEITELLQNDLNTDDEKQHLESEELVLLFKAFNR</sequence>
<keyword evidence="1" id="KW-0812">Transmembrane</keyword>
<dbReference type="Proteomes" id="UP000596092">
    <property type="component" value="Chromosome"/>
</dbReference>
<evidence type="ECO:0000313" key="3">
    <source>
        <dbReference type="Proteomes" id="UP000596092"/>
    </source>
</evidence>
<evidence type="ECO:0000256" key="1">
    <source>
        <dbReference type="SAM" id="Phobius"/>
    </source>
</evidence>
<accession>A0A7T5VBF1</accession>